<proteinExistence type="predicted"/>
<gene>
    <name evidence="2" type="primary">LOC111943377</name>
</gene>
<reference evidence="2" key="2">
    <citation type="submission" date="2025-09" db="UniProtKB">
        <authorList>
            <consortium name="Ensembl"/>
        </authorList>
    </citation>
    <scope>IDENTIFICATION</scope>
</reference>
<dbReference type="AlphaFoldDB" id="A0A8C0U5U2"/>
<reference evidence="2" key="1">
    <citation type="submission" date="2025-08" db="UniProtKB">
        <authorList>
            <consortium name="Ensembl"/>
        </authorList>
    </citation>
    <scope>IDENTIFICATION</scope>
</reference>
<organism evidence="2 3">
    <name type="scientific">Cyanistes caeruleus</name>
    <name type="common">Eurasian blue tit</name>
    <name type="synonym">Parus caeruleus</name>
    <dbReference type="NCBI Taxonomy" id="156563"/>
    <lineage>
        <taxon>Eukaryota</taxon>
        <taxon>Metazoa</taxon>
        <taxon>Chordata</taxon>
        <taxon>Craniata</taxon>
        <taxon>Vertebrata</taxon>
        <taxon>Euteleostomi</taxon>
        <taxon>Archelosauria</taxon>
        <taxon>Archosauria</taxon>
        <taxon>Dinosauria</taxon>
        <taxon>Saurischia</taxon>
        <taxon>Theropoda</taxon>
        <taxon>Coelurosauria</taxon>
        <taxon>Aves</taxon>
        <taxon>Neognathae</taxon>
        <taxon>Neoaves</taxon>
        <taxon>Telluraves</taxon>
        <taxon>Australaves</taxon>
        <taxon>Passeriformes</taxon>
        <taxon>Paridae</taxon>
        <taxon>Cyanistes</taxon>
    </lineage>
</organism>
<accession>A0A8C0U5U2</accession>
<feature type="region of interest" description="Disordered" evidence="1">
    <location>
        <begin position="92"/>
        <end position="155"/>
    </location>
</feature>
<evidence type="ECO:0000313" key="3">
    <source>
        <dbReference type="Proteomes" id="UP000694410"/>
    </source>
</evidence>
<sequence>MEIKYEYTRKRSEFGRPCSFSDFLAEVTVDIPPDPSLAEDFIPQDPVDFAVQEGPVMALHEVNTERVQVAIKGVNHVEGGWPKHIDPKNSELTTRYREEVEREEVYTRSVQRLSSGPQHAQEDGHAPLLAPRRQQGSGRGLLHPGLPGQQEGHEL</sequence>
<name>A0A8C0U5U2_CYACU</name>
<evidence type="ECO:0000313" key="2">
    <source>
        <dbReference type="Ensembl" id="ENSCCEP00000002265.1"/>
    </source>
</evidence>
<keyword evidence="3" id="KW-1185">Reference proteome</keyword>
<protein>
    <submittedName>
        <fullName evidence="2">Dynein intermediate chain 2, axonemal-like</fullName>
    </submittedName>
</protein>
<dbReference type="Proteomes" id="UP000694410">
    <property type="component" value="Unplaced"/>
</dbReference>
<evidence type="ECO:0000256" key="1">
    <source>
        <dbReference type="SAM" id="MobiDB-lite"/>
    </source>
</evidence>
<dbReference type="Ensembl" id="ENSCCET00000003781.1">
    <property type="protein sequence ID" value="ENSCCEP00000002265.1"/>
    <property type="gene ID" value="ENSCCEG00000002555.1"/>
</dbReference>
<feature type="compositionally biased region" description="Polar residues" evidence="1">
    <location>
        <begin position="109"/>
        <end position="118"/>
    </location>
</feature>
<feature type="compositionally biased region" description="Basic and acidic residues" evidence="1">
    <location>
        <begin position="92"/>
        <end position="106"/>
    </location>
</feature>